<name>A0A432M2P5_9GAMM</name>
<proteinExistence type="predicted"/>
<evidence type="ECO:0000313" key="2">
    <source>
        <dbReference type="Proteomes" id="UP000274358"/>
    </source>
</evidence>
<organism evidence="1 2">
    <name type="scientific">Dyella choica</name>
    <dbReference type="NCBI Taxonomy" id="1927959"/>
    <lineage>
        <taxon>Bacteria</taxon>
        <taxon>Pseudomonadati</taxon>
        <taxon>Pseudomonadota</taxon>
        <taxon>Gammaproteobacteria</taxon>
        <taxon>Lysobacterales</taxon>
        <taxon>Rhodanobacteraceae</taxon>
        <taxon>Dyella</taxon>
    </lineage>
</organism>
<dbReference type="Proteomes" id="UP000274358">
    <property type="component" value="Unassembled WGS sequence"/>
</dbReference>
<evidence type="ECO:0000313" key="1">
    <source>
        <dbReference type="EMBL" id="RUL72742.1"/>
    </source>
</evidence>
<sequence length="131" mass="14420">MAGFDLIVKSELSLSEVRKALSLSFELPEENIEVVDGYPEAETSAKIKVLCMRTDAGGDYRLHLSIEYHCFEILTDPMVAASRFATVANSVCLFPSSDDNPYAMILISPGLEGKQITLRADDLDAGEYRVI</sequence>
<protein>
    <submittedName>
        <fullName evidence="1">Uncharacterized protein</fullName>
    </submittedName>
</protein>
<dbReference type="AlphaFoldDB" id="A0A432M2P5"/>
<reference evidence="1 2" key="1">
    <citation type="submission" date="2018-12" db="EMBL/GenBank/DDBJ databases">
        <title>Dyella dinghuensis sp. nov. DHOA06 and Dyella choica sp. nov. 4M-K27, isolated from forest soil.</title>
        <authorList>
            <person name="Qiu L.-H."/>
            <person name="Gao Z.-H."/>
        </authorList>
    </citation>
    <scope>NUCLEOTIDE SEQUENCE [LARGE SCALE GENOMIC DNA]</scope>
    <source>
        <strain evidence="1 2">4M-K27</strain>
    </source>
</reference>
<accession>A0A432M2P5</accession>
<comment type="caution">
    <text evidence="1">The sequence shown here is derived from an EMBL/GenBank/DDBJ whole genome shotgun (WGS) entry which is preliminary data.</text>
</comment>
<dbReference type="EMBL" id="RYYV01000014">
    <property type="protein sequence ID" value="RUL72742.1"/>
    <property type="molecule type" value="Genomic_DNA"/>
</dbReference>
<dbReference type="RefSeq" id="WP_126685989.1">
    <property type="nucleotide sequence ID" value="NZ_RYYV01000014.1"/>
</dbReference>
<keyword evidence="2" id="KW-1185">Reference proteome</keyword>
<gene>
    <name evidence="1" type="ORF">EKH80_17050</name>
</gene>